<evidence type="ECO:0000259" key="7">
    <source>
        <dbReference type="Pfam" id="PF18998"/>
    </source>
</evidence>
<dbReference type="InterPro" id="IPR041286">
    <property type="entry name" value="MBG_2"/>
</dbReference>
<dbReference type="Pfam" id="PF18676">
    <property type="entry name" value="MBG_2"/>
    <property type="match status" value="1"/>
</dbReference>
<dbReference type="InterPro" id="IPR044060">
    <property type="entry name" value="Bacterial_rp_domain"/>
</dbReference>
<dbReference type="EMBL" id="JANFXK010000002">
    <property type="protein sequence ID" value="MCQ4635802.1"/>
    <property type="molecule type" value="Genomic_DNA"/>
</dbReference>
<evidence type="ECO:0000313" key="8">
    <source>
        <dbReference type="EMBL" id="MCQ4635802.1"/>
    </source>
</evidence>
<sequence>MNSKKKQIAAVAIVAALSFSIALNPVTVKALESAPAAGSGVESGTDNSKDSSSAESSSDTDKNPSADKPSDETAGSSAADSSTENDQAKKADDPSGNPAAESGERKSGKAAARASSSFSEVFSESDKTTHDFGDGKGSVEAYEVYNSFQLEAIGESDETLAKNYILTQGIVCSSKSFSIGSYDGDRWSKGSHAFTGKFDGQNHCITLYMDRPDSECRGVFAYVGESALVQNLIVDGAVSRPDNGSCAGLAYVNTGTIRGCTNEAEITGSSVGGISVTCFETGTIENCINGSKSSNKKNAGKLNGKYNSGGITTNLTEGGAVKNCTNYGTITTETSQEGSATGGIIGNMSIDRYYNQYSDDNRISVIENCDNFGTIKGISQVGGIMGQYIDSTGNDSVLQGCKNAGRVEGETMVGGIVGRSDESVIESSNEKTAFVSATVSYCGGIVGKQNSLVYDCQNQGTVSGYDHTGGISGYLGKDAMTTYSFNYGLVEGARNYIGGVAGFSEAHDTTIGIKVLKHLKIKVPIEEHNITYSGNYGKVRGCGNYAAELPIPANTYGEDVGGVVGYLEKGDIFYIFNEGIVNGAAYTGGIVGYAENKKTSVRTFYTTGPVYGYKWTGGIAGHGGNLVQYGYTASPVFADPDGHYPGILEGHRDGREQTISHIYYNTDTVISTALVTPTNDIPLTTDQLDPLTTKQMLGADALSHMPMITNVDKSLNAQWISQSETSAEWDNGTTKQSYYPAFKDLINAGQPAPSLWLHQFDTDQFEPAMGLESVDDFFEFGRYYTHMNVLIRGDIAFDKSDEYTLPVNDESMPFTGKLDGVGHTITFNGTAAGLFSIIQKDDKKEQAPYAANLTLAGTIENSGKPSKLGAFAGTMYEGSVENCVNECRIQVSNHGYSIGGIIGRAGTVSFSDCENHADITTETAADVGGIAGYCEQVSGASFENCVNSGNISGIASDIGGITSYVQNGTFTSCSNSGNISGIASDIGGITSYAKNGEFISCSNNGTLYTTSRKSYNSYIGGIAGSIYIDSSEPTKIEWCSNTGAAVGTDLSSLSSSELDSPAQRAGGIIGYMHGTNENTIEFCYNTASVCGVSAGGIVGEGNISLSECANYGDISTTGTKPCFDVNGVSGSSYGKAGGIYGGVSASSGSCSIKDCFNIGQVSAANGGSPDLAGLVGRASSSADLSQYLTLHNCYNAGIIGDDNASQNAETLKNAVHLVKAQSEKQNTSGNENGDIQNLDISNCYYNTQINPHLKDDNGLGFIGNNQNSHANDSEKLHIAGYSTENMTGTNALDTDVSPTGKMHFGAGAMWKQKADETIKDFDLGDGAKLSGKIKYYPHLMNLENMNAQWPADYDYDYGPGNASQVVASQTQLYTGEPIPFTANFPGLTSDKYTVLGYHWTYDGNGAGQFTWSKDAPVNTGTYDVICKINDEHYDFRYGRGTLRINKETLKIRADDKSKLYGENDPPLTYSVEKLLGQDTLDSVLGKDNKLNLKTTGSVIKLTLTDSKGKTYSSGKTYYDLLANYDLRLYDGTLAVTKDATAGKYTISGTRGSNGHSDWYLSPVTIKPVSDSGYDTIYNGPDKSDSDILNVDKNAWQSSLTIGEKNDITEQQLNLWLRKSTTGAITSPSAKETVKICTKELTAEPVSPAKGAEHDPSDREMKLRFNQQMETGDGNFYLYKQEPAEAKQIQALDVHSRQVKISNNAKDDSAVVTLTFDENLDPSSSYYITNDSSALYTIRGLNFKSLDSNAWSFTTKASSDTVKIKDLQLVVDGEEEPRLAADTGTSTEIGGEKYDTYSTIIIPAGSSHGGLDVTPLVKGVISDPMVEITALEGKTIPTKPNDAGTVIKADNQADKEKLATHVSITGKHVSFRDDKLEYALVKVTAKGSDPSGSGNDTVLLKIVRTGWEVAEIEDGTSLNLSAPNLLSAIDPESIQIPEDCIACITLKVDALGDKDIGPIQSLLFEAAAGDKTIGTYMDINLYVDILQKNSPQSSDLTRYPITETASPLKLRFELPDGAEGNRDYGMLYRHNYHMYTLEGKVQPHKVFETESSQFSLYALTYTQLYDITARQTAGGKINVKETRAAKNDTVAVTADPDQGWRFKHLRVNGKIVEGSAFSMPAEDVTVAAIFEKIPPVDTNKDDQQAPGNGGDSNKNDGKGGNSGSGGSGATASGGADSNAADHAKGANESAHTGDSFPLISLLIVLTVCAVILCALILYGRRRKG</sequence>
<evidence type="ECO:0000256" key="3">
    <source>
        <dbReference type="SAM" id="Phobius"/>
    </source>
</evidence>
<dbReference type="Pfam" id="PF13205">
    <property type="entry name" value="Big_5"/>
    <property type="match status" value="1"/>
</dbReference>
<dbReference type="Proteomes" id="UP001524502">
    <property type="component" value="Unassembled WGS sequence"/>
</dbReference>
<name>A0ABT1RKU6_9FIRM</name>
<feature type="domain" description="SbsA Ig-like" evidence="5">
    <location>
        <begin position="1638"/>
        <end position="1754"/>
    </location>
</feature>
<reference evidence="8 9" key="1">
    <citation type="submission" date="2022-06" db="EMBL/GenBank/DDBJ databases">
        <title>Isolation of gut microbiota from human fecal samples.</title>
        <authorList>
            <person name="Pamer E.G."/>
            <person name="Barat B."/>
            <person name="Waligurski E."/>
            <person name="Medina S."/>
            <person name="Paddock L."/>
            <person name="Mostad J."/>
        </authorList>
    </citation>
    <scope>NUCLEOTIDE SEQUENCE [LARGE SCALE GENOMIC DNA]</scope>
    <source>
        <strain evidence="8 9">SL.3.17</strain>
    </source>
</reference>
<feature type="region of interest" description="Disordered" evidence="2">
    <location>
        <begin position="2134"/>
        <end position="2188"/>
    </location>
</feature>
<keyword evidence="3" id="KW-1133">Transmembrane helix</keyword>
<dbReference type="Gene3D" id="2.160.20.110">
    <property type="match status" value="5"/>
</dbReference>
<feature type="compositionally biased region" description="Gly residues" evidence="2">
    <location>
        <begin position="2157"/>
        <end position="2167"/>
    </location>
</feature>
<feature type="compositionally biased region" description="Low complexity" evidence="2">
    <location>
        <begin position="109"/>
        <end position="122"/>
    </location>
</feature>
<dbReference type="InterPro" id="IPR032812">
    <property type="entry name" value="SbsA_Ig"/>
</dbReference>
<feature type="chain" id="PRO_5047018399" evidence="4">
    <location>
        <begin position="31"/>
        <end position="2223"/>
    </location>
</feature>
<keyword evidence="9" id="KW-1185">Reference proteome</keyword>
<evidence type="ECO:0000256" key="1">
    <source>
        <dbReference type="ARBA" id="ARBA00022729"/>
    </source>
</evidence>
<keyword evidence="3" id="KW-0812">Transmembrane</keyword>
<gene>
    <name evidence="8" type="ORF">NE619_03605</name>
</gene>
<feature type="compositionally biased region" description="Polar residues" evidence="2">
    <location>
        <begin position="73"/>
        <end position="85"/>
    </location>
</feature>
<protein>
    <submittedName>
        <fullName evidence="8">Ig-like domain-containing protein</fullName>
    </submittedName>
</protein>
<comment type="caution">
    <text evidence="8">The sequence shown here is derived from an EMBL/GenBank/DDBJ whole genome shotgun (WGS) entry which is preliminary data.</text>
</comment>
<feature type="signal peptide" evidence="4">
    <location>
        <begin position="1"/>
        <end position="30"/>
    </location>
</feature>
<evidence type="ECO:0000313" key="9">
    <source>
        <dbReference type="Proteomes" id="UP001524502"/>
    </source>
</evidence>
<proteinExistence type="predicted"/>
<keyword evidence="1 4" id="KW-0732">Signal</keyword>
<feature type="compositionally biased region" description="Low complexity" evidence="2">
    <location>
        <begin position="2168"/>
        <end position="2177"/>
    </location>
</feature>
<evidence type="ECO:0000256" key="4">
    <source>
        <dbReference type="SAM" id="SignalP"/>
    </source>
</evidence>
<feature type="region of interest" description="Disordered" evidence="2">
    <location>
        <begin position="33"/>
        <end position="134"/>
    </location>
</feature>
<evidence type="ECO:0000256" key="2">
    <source>
        <dbReference type="SAM" id="MobiDB-lite"/>
    </source>
</evidence>
<feature type="compositionally biased region" description="Basic and acidic residues" evidence="2">
    <location>
        <begin position="59"/>
        <end position="71"/>
    </location>
</feature>
<feature type="transmembrane region" description="Helical" evidence="3">
    <location>
        <begin position="2195"/>
        <end position="2217"/>
    </location>
</feature>
<dbReference type="RefSeq" id="WP_256130987.1">
    <property type="nucleotide sequence ID" value="NZ_JANFXK010000002.1"/>
</dbReference>
<organism evidence="8 9">
    <name type="scientific">Anaerovorax odorimutans</name>
    <dbReference type="NCBI Taxonomy" id="109327"/>
    <lineage>
        <taxon>Bacteria</taxon>
        <taxon>Bacillati</taxon>
        <taxon>Bacillota</taxon>
        <taxon>Clostridia</taxon>
        <taxon>Peptostreptococcales</taxon>
        <taxon>Anaerovoracaceae</taxon>
        <taxon>Anaerovorax</taxon>
    </lineage>
</organism>
<accession>A0ABT1RKU6</accession>
<dbReference type="Pfam" id="PF18998">
    <property type="entry name" value="Flg_new_2"/>
    <property type="match status" value="1"/>
</dbReference>
<evidence type="ECO:0000259" key="5">
    <source>
        <dbReference type="Pfam" id="PF13205"/>
    </source>
</evidence>
<feature type="compositionally biased region" description="Basic and acidic residues" evidence="2">
    <location>
        <begin position="124"/>
        <end position="134"/>
    </location>
</feature>
<evidence type="ECO:0000259" key="6">
    <source>
        <dbReference type="Pfam" id="PF18676"/>
    </source>
</evidence>
<keyword evidence="3" id="KW-0472">Membrane</keyword>
<feature type="domain" description="Bacterial repeat" evidence="7">
    <location>
        <begin position="2064"/>
        <end position="2132"/>
    </location>
</feature>
<feature type="domain" description="MBG" evidence="6">
    <location>
        <begin position="1449"/>
        <end position="1533"/>
    </location>
</feature>